<keyword evidence="5" id="KW-0653">Protein transport</keyword>
<keyword evidence="10" id="KW-1185">Reference proteome</keyword>
<dbReference type="EMBL" id="SOYY01000021">
    <property type="protein sequence ID" value="KAA0705563.1"/>
    <property type="molecule type" value="Genomic_DNA"/>
</dbReference>
<evidence type="ECO:0000313" key="10">
    <source>
        <dbReference type="Proteomes" id="UP000324632"/>
    </source>
</evidence>
<protein>
    <recommendedName>
        <fullName evidence="3">Conserved oligomeric Golgi complex subunit 1</fullName>
    </recommendedName>
</protein>
<evidence type="ECO:0000256" key="5">
    <source>
        <dbReference type="ARBA" id="ARBA00022927"/>
    </source>
</evidence>
<evidence type="ECO:0000256" key="8">
    <source>
        <dbReference type="SAM" id="MobiDB-lite"/>
    </source>
</evidence>
<evidence type="ECO:0000256" key="3">
    <source>
        <dbReference type="ARBA" id="ARBA00020978"/>
    </source>
</evidence>
<dbReference type="GO" id="GO:0015031">
    <property type="term" value="P:protein transport"/>
    <property type="evidence" value="ECO:0007669"/>
    <property type="project" value="UniProtKB-KW"/>
</dbReference>
<feature type="compositionally biased region" description="Polar residues" evidence="8">
    <location>
        <begin position="544"/>
        <end position="553"/>
    </location>
</feature>
<evidence type="ECO:0000256" key="6">
    <source>
        <dbReference type="ARBA" id="ARBA00023034"/>
    </source>
</evidence>
<name>A0A5A9N8A8_9TELE</name>
<proteinExistence type="inferred from homology"/>
<dbReference type="PANTHER" id="PTHR31658:SF0">
    <property type="entry name" value="CONSERVED OLIGOMERIC GOLGI COMPLEX SUBUNIT 1"/>
    <property type="match status" value="1"/>
</dbReference>
<dbReference type="GO" id="GO:0006891">
    <property type="term" value="P:intra-Golgi vesicle-mediated transport"/>
    <property type="evidence" value="ECO:0007669"/>
    <property type="project" value="InterPro"/>
</dbReference>
<evidence type="ECO:0000256" key="1">
    <source>
        <dbReference type="ARBA" id="ARBA00004395"/>
    </source>
</evidence>
<keyword evidence="4" id="KW-0813">Transport</keyword>
<evidence type="ECO:0000256" key="7">
    <source>
        <dbReference type="ARBA" id="ARBA00023136"/>
    </source>
</evidence>
<dbReference type="Pfam" id="PF08700">
    <property type="entry name" value="VPS51_Exo84_N"/>
    <property type="match status" value="1"/>
</dbReference>
<dbReference type="GO" id="GO:0017119">
    <property type="term" value="C:Golgi transport complex"/>
    <property type="evidence" value="ECO:0007669"/>
    <property type="project" value="InterPro"/>
</dbReference>
<keyword evidence="7" id="KW-0472">Membrane</keyword>
<comment type="caution">
    <text evidence="9">The sequence shown here is derived from an EMBL/GenBank/DDBJ whole genome shotgun (WGS) entry which is preliminary data.</text>
</comment>
<feature type="region of interest" description="Disordered" evidence="8">
    <location>
        <begin position="534"/>
        <end position="553"/>
    </location>
</feature>
<reference evidence="9 10" key="1">
    <citation type="journal article" date="2019" name="Mol. Ecol. Resour.">
        <title>Chromosome-level genome assembly of Triplophysa tibetana, a fish adapted to the harsh high-altitude environment of the Tibetan Plateau.</title>
        <authorList>
            <person name="Yang X."/>
            <person name="Liu H."/>
            <person name="Ma Z."/>
            <person name="Zou Y."/>
            <person name="Zou M."/>
            <person name="Mao Y."/>
            <person name="Li X."/>
            <person name="Wang H."/>
            <person name="Chen T."/>
            <person name="Wang W."/>
            <person name="Yang R."/>
        </authorList>
    </citation>
    <scope>NUCLEOTIDE SEQUENCE [LARGE SCALE GENOMIC DNA]</scope>
    <source>
        <strain evidence="9">TTIB1903HZAU</strain>
        <tissue evidence="9">Muscle</tissue>
    </source>
</reference>
<dbReference type="GO" id="GO:0000139">
    <property type="term" value="C:Golgi membrane"/>
    <property type="evidence" value="ECO:0007669"/>
    <property type="project" value="UniProtKB-SubCell"/>
</dbReference>
<dbReference type="InterPro" id="IPR033370">
    <property type="entry name" value="COG1"/>
</dbReference>
<keyword evidence="6" id="KW-0333">Golgi apparatus</keyword>
<evidence type="ECO:0000256" key="2">
    <source>
        <dbReference type="ARBA" id="ARBA00006653"/>
    </source>
</evidence>
<comment type="subcellular location">
    <subcellularLocation>
        <location evidence="1">Golgi apparatus membrane</location>
        <topology evidence="1">Peripheral membrane protein</topology>
    </subcellularLocation>
</comment>
<dbReference type="PANTHER" id="PTHR31658">
    <property type="entry name" value="CONSERVED OLIGOMERIC GOLGI COMPLEX SUBUNIT 1"/>
    <property type="match status" value="1"/>
</dbReference>
<evidence type="ECO:0000256" key="4">
    <source>
        <dbReference type="ARBA" id="ARBA00022448"/>
    </source>
</evidence>
<gene>
    <name evidence="9" type="ORF">E1301_Tti004325</name>
</gene>
<dbReference type="Proteomes" id="UP000324632">
    <property type="component" value="Chromosome 21"/>
</dbReference>
<comment type="similarity">
    <text evidence="2">Belongs to the COG1 family.</text>
</comment>
<sequence>MATVPAQSLRVSEIKDPTVLFERYGTEEIRAIERKVRGEIEQKKEELRQMVGERYRDLIDAADTIGEMRQCSESVVQSIQDMYRYCHKLKQTKHTPPPSGNAEGQKQSQEKFYTMASQIKLLLEIPERIWSSMESLHYLQATQLYLLCCHLHNQLHLEGRGHLYSPVLSRFPILVRQVAAAGHFRSTILLESKSVLRGRAVSDQAIAEALVSTMLLKDSSPRQALADFLLARKASIQHLLNKPQHGAGVKAQVCSLVELLVTTLYQAYAVFYVPPDGQVSDTGLGCGLLFTTLENVTSNTTGKEKKVLDKEMCTGSWFKYLPPSVMNFQPLLRTLAQPIQREQLRDTLQQWIDTCKEDIRSGVSSLLVYVKSLKGLAAIRDAVWELLSSESISQHWSTVCQSLLERPLTLWDDLLQQLFLQRLQAITQEGTEAISSTSRQLLSSALRDLHGQVSAGSFSRGVQYESDVAAFLWSESQGDLLSDAAWVSVSQRSTQQKSGLSMKTQALTPFVQTFCSTLDSKLKAKLEDLQHYLPSENNNKESSETTPVQSTPPINRFMDAAAVEDVLRDHCLSCVRDILASVRSELANARAKATGPSQLSSVLFMARLCQSMCELCPSLQQCILGKQVGVDFVSRGTPRQGKKLGKGSTARVAEVSPAQAKWTCLKEELLSCSMEAYGIWSAALTKPSWYVQFLLFHLCLEVNRVGGHALPKVTLVDILRGCLDQVVSEYEKLTQETQSKDGGLPLTQNRALQLLFDLRYVSVTLCSRLDEGRSSRSQQDPRFGLLPLSMTTSRKAKSATHGADITRPLVAPASAPEDSFRPGNLFRQLANQEEESAAPSLFKLGWLSGMAK</sequence>
<evidence type="ECO:0000313" key="9">
    <source>
        <dbReference type="EMBL" id="KAA0705563.1"/>
    </source>
</evidence>
<organism evidence="9 10">
    <name type="scientific">Triplophysa tibetana</name>
    <dbReference type="NCBI Taxonomy" id="1572043"/>
    <lineage>
        <taxon>Eukaryota</taxon>
        <taxon>Metazoa</taxon>
        <taxon>Chordata</taxon>
        <taxon>Craniata</taxon>
        <taxon>Vertebrata</taxon>
        <taxon>Euteleostomi</taxon>
        <taxon>Actinopterygii</taxon>
        <taxon>Neopterygii</taxon>
        <taxon>Teleostei</taxon>
        <taxon>Ostariophysi</taxon>
        <taxon>Cypriniformes</taxon>
        <taxon>Nemacheilidae</taxon>
        <taxon>Triplophysa</taxon>
    </lineage>
</organism>
<accession>A0A5A9N8A8</accession>
<dbReference type="AlphaFoldDB" id="A0A5A9N8A8"/>